<accession>A0A9X0QH26</accession>
<feature type="transmembrane region" description="Helical" evidence="1">
    <location>
        <begin position="183"/>
        <end position="203"/>
    </location>
</feature>
<organism evidence="3 4">
    <name type="scientific">Tunturiibacter gelidiferens</name>
    <dbReference type="NCBI Taxonomy" id="3069689"/>
    <lineage>
        <taxon>Bacteria</taxon>
        <taxon>Pseudomonadati</taxon>
        <taxon>Acidobacteriota</taxon>
        <taxon>Terriglobia</taxon>
        <taxon>Terriglobales</taxon>
        <taxon>Acidobacteriaceae</taxon>
        <taxon>Tunturiibacter</taxon>
    </lineage>
</organism>
<dbReference type="EMBL" id="JACHEB010000008">
    <property type="protein sequence ID" value="MBB5330044.1"/>
    <property type="molecule type" value="Genomic_DNA"/>
</dbReference>
<feature type="transmembrane region" description="Helical" evidence="1">
    <location>
        <begin position="137"/>
        <end position="154"/>
    </location>
</feature>
<sequence length="478" mass="53875">MASVTGLGVDEGMIASGAPEELAGPAHEELSATRPVGRAERISSMDVLRGFSLMGILVMNICDFAYGFNNYAFPLSTVKPVFDGPHWKINTTMWFLRWIFAEGKMRALFSMLFGAGVILLTERALSRGAGIKAADIFTRRNMWLVLIGMLHGYLIWDGDILFYYGVAALLFLFPFRNVRVKRLMWTAGIILFLNSILMMGGQYGSAYSAKKAAAKADAKLAQHQTLTEDEISDLKKWKNAQDRWRAPDKKKFEDIAPMQKGYWSAQGHVAQNVLLGELKGAYFGFGDWVGLMLLGMALYKNGFLPGRLSMKTYAWIAVIGLSVGWAVTGIGAWKAWAGHFDMFNTYIWMQAPYDIGRIAGALGNAALLLILIKAGVFRWLLARVAAVGQMALSNYLLTSLTMKTIFVWGAWHWYGYVEYYKIYYAVLGMWIFNMAFSSVWLRYFEFGPMEWVWRSLTYWKRQPMRIRASTAAPVTVSL</sequence>
<evidence type="ECO:0000313" key="3">
    <source>
        <dbReference type="EMBL" id="MBB5330044.1"/>
    </source>
</evidence>
<dbReference type="Pfam" id="PF04235">
    <property type="entry name" value="DUF418"/>
    <property type="match status" value="1"/>
</dbReference>
<dbReference type="PANTHER" id="PTHR30590:SF2">
    <property type="entry name" value="INNER MEMBRANE PROTEIN"/>
    <property type="match status" value="1"/>
</dbReference>
<dbReference type="InterPro" id="IPR007349">
    <property type="entry name" value="DUF418"/>
</dbReference>
<proteinExistence type="predicted"/>
<dbReference type="PANTHER" id="PTHR30590">
    <property type="entry name" value="INNER MEMBRANE PROTEIN"/>
    <property type="match status" value="1"/>
</dbReference>
<keyword evidence="1" id="KW-0472">Membrane</keyword>
<feature type="domain" description="DUF418" evidence="2">
    <location>
        <begin position="298"/>
        <end position="460"/>
    </location>
</feature>
<keyword evidence="4" id="KW-1185">Reference proteome</keyword>
<feature type="transmembrane region" description="Helical" evidence="1">
    <location>
        <begin position="392"/>
        <end position="411"/>
    </location>
</feature>
<evidence type="ECO:0000313" key="4">
    <source>
        <dbReference type="Proteomes" id="UP000535182"/>
    </source>
</evidence>
<keyword evidence="1" id="KW-0812">Transmembrane</keyword>
<feature type="transmembrane region" description="Helical" evidence="1">
    <location>
        <begin position="423"/>
        <end position="444"/>
    </location>
</feature>
<comment type="caution">
    <text evidence="3">The sequence shown here is derived from an EMBL/GenBank/DDBJ whole genome shotgun (WGS) entry which is preliminary data.</text>
</comment>
<dbReference type="InterPro" id="IPR052529">
    <property type="entry name" value="Bact_Transport_Assoc"/>
</dbReference>
<dbReference type="RefSeq" id="WP_183979081.1">
    <property type="nucleotide sequence ID" value="NZ_JACHEB010000008.1"/>
</dbReference>
<feature type="transmembrane region" description="Helical" evidence="1">
    <location>
        <begin position="47"/>
        <end position="68"/>
    </location>
</feature>
<feature type="transmembrane region" description="Helical" evidence="1">
    <location>
        <begin position="312"/>
        <end position="335"/>
    </location>
</feature>
<gene>
    <name evidence="3" type="ORF">HDF14_003673</name>
</gene>
<feature type="transmembrane region" description="Helical" evidence="1">
    <location>
        <begin position="107"/>
        <end position="125"/>
    </location>
</feature>
<dbReference type="AlphaFoldDB" id="A0A9X0QH26"/>
<reference evidence="3 4" key="1">
    <citation type="submission" date="2020-08" db="EMBL/GenBank/DDBJ databases">
        <title>Genomic Encyclopedia of Type Strains, Phase IV (KMG-V): Genome sequencing to study the core and pangenomes of soil and plant-associated prokaryotes.</title>
        <authorList>
            <person name="Whitman W."/>
        </authorList>
    </citation>
    <scope>NUCLEOTIDE SEQUENCE [LARGE SCALE GENOMIC DNA]</scope>
    <source>
        <strain evidence="3 4">X5P2</strain>
    </source>
</reference>
<name>A0A9X0QH26_9BACT</name>
<feature type="transmembrane region" description="Helical" evidence="1">
    <location>
        <begin position="355"/>
        <end position="380"/>
    </location>
</feature>
<protein>
    <recommendedName>
        <fullName evidence="2">DUF418 domain-containing protein</fullName>
    </recommendedName>
</protein>
<evidence type="ECO:0000256" key="1">
    <source>
        <dbReference type="SAM" id="Phobius"/>
    </source>
</evidence>
<keyword evidence="1" id="KW-1133">Transmembrane helix</keyword>
<evidence type="ECO:0000259" key="2">
    <source>
        <dbReference type="Pfam" id="PF04235"/>
    </source>
</evidence>
<dbReference type="Proteomes" id="UP000535182">
    <property type="component" value="Unassembled WGS sequence"/>
</dbReference>